<proteinExistence type="predicted"/>
<comment type="caution">
    <text evidence="2">The sequence shown here is derived from an EMBL/GenBank/DDBJ whole genome shotgun (WGS) entry which is preliminary data.</text>
</comment>
<feature type="transmembrane region" description="Helical" evidence="1">
    <location>
        <begin position="71"/>
        <end position="92"/>
    </location>
</feature>
<dbReference type="EMBL" id="JAYWIO010000001">
    <property type="protein sequence ID" value="KAK7290151.1"/>
    <property type="molecule type" value="Genomic_DNA"/>
</dbReference>
<dbReference type="Proteomes" id="UP001372338">
    <property type="component" value="Unassembled WGS sequence"/>
</dbReference>
<organism evidence="2 3">
    <name type="scientific">Crotalaria pallida</name>
    <name type="common">Smooth rattlebox</name>
    <name type="synonym">Crotalaria striata</name>
    <dbReference type="NCBI Taxonomy" id="3830"/>
    <lineage>
        <taxon>Eukaryota</taxon>
        <taxon>Viridiplantae</taxon>
        <taxon>Streptophyta</taxon>
        <taxon>Embryophyta</taxon>
        <taxon>Tracheophyta</taxon>
        <taxon>Spermatophyta</taxon>
        <taxon>Magnoliopsida</taxon>
        <taxon>eudicotyledons</taxon>
        <taxon>Gunneridae</taxon>
        <taxon>Pentapetalae</taxon>
        <taxon>rosids</taxon>
        <taxon>fabids</taxon>
        <taxon>Fabales</taxon>
        <taxon>Fabaceae</taxon>
        <taxon>Papilionoideae</taxon>
        <taxon>50 kb inversion clade</taxon>
        <taxon>genistoids sensu lato</taxon>
        <taxon>core genistoids</taxon>
        <taxon>Crotalarieae</taxon>
        <taxon>Crotalaria</taxon>
    </lineage>
</organism>
<evidence type="ECO:0000256" key="1">
    <source>
        <dbReference type="SAM" id="Phobius"/>
    </source>
</evidence>
<name>A0AAN9P9S8_CROPI</name>
<reference evidence="2 3" key="1">
    <citation type="submission" date="2024-01" db="EMBL/GenBank/DDBJ databases">
        <title>The genomes of 5 underutilized Papilionoideae crops provide insights into root nodulation and disease resistanc.</title>
        <authorList>
            <person name="Yuan L."/>
        </authorList>
    </citation>
    <scope>NUCLEOTIDE SEQUENCE [LARGE SCALE GENOMIC DNA]</scope>
    <source>
        <strain evidence="2">ZHUSHIDOU_FW_LH</strain>
        <tissue evidence="2">Leaf</tissue>
    </source>
</reference>
<keyword evidence="1" id="KW-0472">Membrane</keyword>
<protein>
    <submittedName>
        <fullName evidence="2">Uncharacterized protein</fullName>
    </submittedName>
</protein>
<sequence>MRRGCILCGTVPAVKPCGLGMVLWTRRFSLVVLGNGFKRRRRVPWVLNSWLLSSGPGGGVIWRYWAMRIGLWSKLASGLMLFLQICGVIWLSEVKTVIWFVKWVGSNPLCST</sequence>
<evidence type="ECO:0000313" key="2">
    <source>
        <dbReference type="EMBL" id="KAK7290151.1"/>
    </source>
</evidence>
<keyword evidence="1" id="KW-0812">Transmembrane</keyword>
<dbReference type="AlphaFoldDB" id="A0AAN9P9S8"/>
<feature type="transmembrane region" description="Helical" evidence="1">
    <location>
        <begin position="45"/>
        <end position="65"/>
    </location>
</feature>
<gene>
    <name evidence="2" type="ORF">RIF29_04372</name>
</gene>
<keyword evidence="1" id="KW-1133">Transmembrane helix</keyword>
<accession>A0AAN9P9S8</accession>
<keyword evidence="3" id="KW-1185">Reference proteome</keyword>
<evidence type="ECO:0000313" key="3">
    <source>
        <dbReference type="Proteomes" id="UP001372338"/>
    </source>
</evidence>